<keyword evidence="1" id="KW-1133">Transmembrane helix</keyword>
<dbReference type="RefSeq" id="WP_290197536.1">
    <property type="nucleotide sequence ID" value="NZ_CP047654.1"/>
</dbReference>
<feature type="transmembrane region" description="Helical" evidence="1">
    <location>
        <begin position="147"/>
        <end position="162"/>
    </location>
</feature>
<feature type="transmembrane region" description="Helical" evidence="1">
    <location>
        <begin position="54"/>
        <end position="75"/>
    </location>
</feature>
<dbReference type="Proteomes" id="UP001180840">
    <property type="component" value="Unassembled WGS sequence"/>
</dbReference>
<keyword evidence="1" id="KW-0472">Membrane</keyword>
<accession>A0ABU1ZUI1</accession>
<keyword evidence="1" id="KW-0812">Transmembrane</keyword>
<gene>
    <name evidence="2" type="ORF">J2S39_000267</name>
</gene>
<comment type="caution">
    <text evidence="2">The sequence shown here is derived from an EMBL/GenBank/DDBJ whole genome shotgun (WGS) entry which is preliminary data.</text>
</comment>
<reference evidence="2" key="1">
    <citation type="submission" date="2023-07" db="EMBL/GenBank/DDBJ databases">
        <title>Sequencing the genomes of 1000 actinobacteria strains.</title>
        <authorList>
            <person name="Klenk H.-P."/>
        </authorList>
    </citation>
    <scope>NUCLEOTIDE SEQUENCE</scope>
    <source>
        <strain evidence="2">DSM 107476</strain>
    </source>
</reference>
<keyword evidence="3" id="KW-1185">Reference proteome</keyword>
<feature type="transmembrane region" description="Helical" evidence="1">
    <location>
        <begin position="30"/>
        <end position="47"/>
    </location>
</feature>
<feature type="transmembrane region" description="Helical" evidence="1">
    <location>
        <begin position="87"/>
        <end position="111"/>
    </location>
</feature>
<evidence type="ECO:0000256" key="1">
    <source>
        <dbReference type="SAM" id="Phobius"/>
    </source>
</evidence>
<name>A0ABU1ZUI1_9CORY</name>
<organism evidence="2 3">
    <name type="scientific">Corynebacterium guangdongense</name>
    <dbReference type="NCBI Taxonomy" id="1783348"/>
    <lineage>
        <taxon>Bacteria</taxon>
        <taxon>Bacillati</taxon>
        <taxon>Actinomycetota</taxon>
        <taxon>Actinomycetes</taxon>
        <taxon>Mycobacteriales</taxon>
        <taxon>Corynebacteriaceae</taxon>
        <taxon>Corynebacterium</taxon>
    </lineage>
</organism>
<feature type="transmembrane region" description="Helical" evidence="1">
    <location>
        <begin position="212"/>
        <end position="231"/>
    </location>
</feature>
<feature type="transmembrane region" description="Helical" evidence="1">
    <location>
        <begin position="169"/>
        <end position="192"/>
    </location>
</feature>
<dbReference type="EMBL" id="JAVDXZ010000001">
    <property type="protein sequence ID" value="MDR7328591.1"/>
    <property type="molecule type" value="Genomic_DNA"/>
</dbReference>
<feature type="transmembrane region" description="Helical" evidence="1">
    <location>
        <begin position="123"/>
        <end position="141"/>
    </location>
</feature>
<protein>
    <submittedName>
        <fullName evidence="2">Uncharacterized protein</fullName>
    </submittedName>
</protein>
<evidence type="ECO:0000313" key="3">
    <source>
        <dbReference type="Proteomes" id="UP001180840"/>
    </source>
</evidence>
<evidence type="ECO:0000313" key="2">
    <source>
        <dbReference type="EMBL" id="MDR7328591.1"/>
    </source>
</evidence>
<sequence>MTARMIWVNVLLAVGTLGLVIGTIDPLEGSVLIVAGLILNTLAAWIASSRQRGLFTWALGVAVLSVGALFGVSFLGGVGGDTGRSLWWLLPIVVPYVLGWGLGVIATVRLYRELAEGARPSGRSRWVWPLLVLGTAGLVLGVLGPRLGPWGVALAALAAFLYRSRHRRVLAWALGLSVVGTLLVLIIFWWAVSQGRAPGPGMEPVFWRIAPAAIPYYLGWVLGIIGAVGLYRELLGARRAPSEQAGQTV</sequence>
<feature type="transmembrane region" description="Helical" evidence="1">
    <location>
        <begin position="7"/>
        <end position="24"/>
    </location>
</feature>
<proteinExistence type="predicted"/>